<accession>A0A8J8YHC8</accession>
<protein>
    <submittedName>
        <fullName evidence="5">Uncharacterized protein</fullName>
    </submittedName>
</protein>
<evidence type="ECO:0000256" key="2">
    <source>
        <dbReference type="ARBA" id="ARBA00022692"/>
    </source>
</evidence>
<dbReference type="AlphaFoldDB" id="A0A8J8YHC8"/>
<dbReference type="EMBL" id="CM000145">
    <property type="protein sequence ID" value="EEE68873.1"/>
    <property type="molecule type" value="Genomic_DNA"/>
</dbReference>
<keyword evidence="2 4" id="KW-0812">Transmembrane</keyword>
<evidence type="ECO:0000256" key="1">
    <source>
        <dbReference type="ARBA" id="ARBA00004141"/>
    </source>
</evidence>
<dbReference type="Gene3D" id="1.50.40.10">
    <property type="entry name" value="Mitochondrial carrier domain"/>
    <property type="match status" value="1"/>
</dbReference>
<organism evidence="5">
    <name type="scientific">Oryza sativa subsp. japonica</name>
    <name type="common">Rice</name>
    <dbReference type="NCBI Taxonomy" id="39947"/>
    <lineage>
        <taxon>Eukaryota</taxon>
        <taxon>Viridiplantae</taxon>
        <taxon>Streptophyta</taxon>
        <taxon>Embryophyta</taxon>
        <taxon>Tracheophyta</taxon>
        <taxon>Spermatophyta</taxon>
        <taxon>Magnoliopsida</taxon>
        <taxon>Liliopsida</taxon>
        <taxon>Poales</taxon>
        <taxon>Poaceae</taxon>
        <taxon>BOP clade</taxon>
        <taxon>Oryzoideae</taxon>
        <taxon>Oryzeae</taxon>
        <taxon>Oryzinae</taxon>
        <taxon>Oryza</taxon>
        <taxon>Oryza sativa</taxon>
    </lineage>
</organism>
<name>A0A8J8YHC8_ORYSJ</name>
<dbReference type="Pfam" id="PF00153">
    <property type="entry name" value="Mito_carr"/>
    <property type="match status" value="1"/>
</dbReference>
<comment type="subcellular location">
    <subcellularLocation>
        <location evidence="1">Membrane</location>
        <topology evidence="1">Multi-pass membrane protein</topology>
    </subcellularLocation>
</comment>
<evidence type="ECO:0000313" key="5">
    <source>
        <dbReference type="EMBL" id="EEE68873.1"/>
    </source>
</evidence>
<feature type="transmembrane region" description="Helical" evidence="4">
    <location>
        <begin position="105"/>
        <end position="122"/>
    </location>
</feature>
<dbReference type="GO" id="GO:0016020">
    <property type="term" value="C:membrane"/>
    <property type="evidence" value="ECO:0007669"/>
    <property type="project" value="UniProtKB-SubCell"/>
</dbReference>
<evidence type="ECO:0000256" key="3">
    <source>
        <dbReference type="ARBA" id="ARBA00023136"/>
    </source>
</evidence>
<dbReference type="InterPro" id="IPR018108">
    <property type="entry name" value="MCP_transmembrane"/>
</dbReference>
<keyword evidence="4" id="KW-1133">Transmembrane helix</keyword>
<dbReference type="SUPFAM" id="SSF103506">
    <property type="entry name" value="Mitochondrial carrier"/>
    <property type="match status" value="1"/>
</dbReference>
<reference evidence="5" key="2">
    <citation type="submission" date="2008-12" db="EMBL/GenBank/DDBJ databases">
        <title>Improved gene annotation of the rice (Oryza sativa) genomes.</title>
        <authorList>
            <person name="Wang J."/>
            <person name="Li R."/>
            <person name="Fan W."/>
            <person name="Huang Q."/>
            <person name="Zhang J."/>
            <person name="Zhou Y."/>
            <person name="Hu Y."/>
            <person name="Zi S."/>
            <person name="Li J."/>
            <person name="Ni P."/>
            <person name="Zheng H."/>
            <person name="Zhang Y."/>
            <person name="Zhao M."/>
            <person name="Hao Q."/>
            <person name="McDermott J."/>
            <person name="Samudrala R."/>
            <person name="Kristiansen K."/>
            <person name="Wong G.K.-S."/>
        </authorList>
    </citation>
    <scope>NUCLEOTIDE SEQUENCE</scope>
</reference>
<dbReference type="HOGENOM" id="CLU_2019043_0_0_1"/>
<evidence type="ECO:0000256" key="4">
    <source>
        <dbReference type="SAM" id="Phobius"/>
    </source>
</evidence>
<keyword evidence="3 4" id="KW-0472">Membrane</keyword>
<dbReference type="Gramene" id="Os08t0478700-01">
    <property type="protein sequence ID" value="Os08t0478700-01"/>
    <property type="gene ID" value="Os08g0478700"/>
</dbReference>
<proteinExistence type="predicted"/>
<gene>
    <name evidence="5" type="ORF">OsJ_27682</name>
</gene>
<dbReference type="Proteomes" id="UP000007752">
    <property type="component" value="Chromosome 8"/>
</dbReference>
<reference evidence="5" key="1">
    <citation type="journal article" date="2005" name="PLoS Biol.">
        <title>The genomes of Oryza sativa: a history of duplications.</title>
        <authorList>
            <person name="Yu J."/>
            <person name="Wang J."/>
            <person name="Lin W."/>
            <person name="Li S."/>
            <person name="Li H."/>
            <person name="Zhou J."/>
            <person name="Ni P."/>
            <person name="Dong W."/>
            <person name="Hu S."/>
            <person name="Zeng C."/>
            <person name="Zhang J."/>
            <person name="Zhang Y."/>
            <person name="Li R."/>
            <person name="Xu Z."/>
            <person name="Li S."/>
            <person name="Li X."/>
            <person name="Zheng H."/>
            <person name="Cong L."/>
            <person name="Lin L."/>
            <person name="Yin J."/>
            <person name="Geng J."/>
            <person name="Li G."/>
            <person name="Shi J."/>
            <person name="Liu J."/>
            <person name="Lv H."/>
            <person name="Li J."/>
            <person name="Wang J."/>
            <person name="Deng Y."/>
            <person name="Ran L."/>
            <person name="Shi X."/>
            <person name="Wang X."/>
            <person name="Wu Q."/>
            <person name="Li C."/>
            <person name="Ren X."/>
            <person name="Wang J."/>
            <person name="Wang X."/>
            <person name="Li D."/>
            <person name="Liu D."/>
            <person name="Zhang X."/>
            <person name="Ji Z."/>
            <person name="Zhao W."/>
            <person name="Sun Y."/>
            <person name="Zhang Z."/>
            <person name="Bao J."/>
            <person name="Han Y."/>
            <person name="Dong L."/>
            <person name="Ji J."/>
            <person name="Chen P."/>
            <person name="Wu S."/>
            <person name="Liu J."/>
            <person name="Xiao Y."/>
            <person name="Bu D."/>
            <person name="Tan J."/>
            <person name="Yang L."/>
            <person name="Ye C."/>
            <person name="Zhang J."/>
            <person name="Xu J."/>
            <person name="Zhou Y."/>
            <person name="Yu Y."/>
            <person name="Zhang B."/>
            <person name="Zhuang S."/>
            <person name="Wei H."/>
            <person name="Liu B."/>
            <person name="Lei M."/>
            <person name="Yu H."/>
            <person name="Li Y."/>
            <person name="Xu H."/>
            <person name="Wei S."/>
            <person name="He X."/>
            <person name="Fang L."/>
            <person name="Zhang Z."/>
            <person name="Zhang Y."/>
            <person name="Huang X."/>
            <person name="Su Z."/>
            <person name="Tong W."/>
            <person name="Li J."/>
            <person name="Tong Z."/>
            <person name="Li S."/>
            <person name="Ye J."/>
            <person name="Wang L."/>
            <person name="Fang L."/>
            <person name="Lei T."/>
            <person name="Chen C."/>
            <person name="Chen H."/>
            <person name="Xu Z."/>
            <person name="Li H."/>
            <person name="Huang H."/>
            <person name="Zhang F."/>
            <person name="Xu H."/>
            <person name="Li N."/>
            <person name="Zhao C."/>
            <person name="Li S."/>
            <person name="Dong L."/>
            <person name="Huang Y."/>
            <person name="Li L."/>
            <person name="Xi Y."/>
            <person name="Qi Q."/>
            <person name="Li W."/>
            <person name="Zhang B."/>
            <person name="Hu W."/>
            <person name="Zhang Y."/>
            <person name="Tian X."/>
            <person name="Jiao Y."/>
            <person name="Liang X."/>
            <person name="Jin J."/>
            <person name="Gao L."/>
            <person name="Zheng W."/>
            <person name="Hao B."/>
            <person name="Liu S."/>
            <person name="Wang W."/>
            <person name="Yuan L."/>
            <person name="Cao M."/>
            <person name="McDermott J."/>
            <person name="Samudrala R."/>
            <person name="Wang J."/>
            <person name="Wong G.K."/>
            <person name="Yang H."/>
        </authorList>
    </citation>
    <scope>NUCLEOTIDE SEQUENCE [LARGE SCALE GENOMIC DNA]</scope>
</reference>
<dbReference type="InterPro" id="IPR023395">
    <property type="entry name" value="MCP_dom_sf"/>
</dbReference>
<sequence length="123" mass="13220">MGFKGFVEGGIASIVAGCSTHPLDLIKVRMQLQGEASAALLRRHRLRAQDGAVGGRHGAVQGVHPHRVAPGPLHRRALRHARAGAQGLQRRRVLKATATMMTTNNPPLVLLLLVLPLLLMLLL</sequence>